<dbReference type="OrthoDB" id="5408355at2759"/>
<dbReference type="Proteomes" id="UP000276215">
    <property type="component" value="Unassembled WGS sequence"/>
</dbReference>
<keyword evidence="2 6" id="KW-0812">Transmembrane</keyword>
<dbReference type="GO" id="GO:0016020">
    <property type="term" value="C:membrane"/>
    <property type="evidence" value="ECO:0007669"/>
    <property type="project" value="UniProtKB-SubCell"/>
</dbReference>
<protein>
    <submittedName>
        <fullName evidence="8">Uncharacterized protein</fullName>
    </submittedName>
</protein>
<feature type="signal peptide" evidence="7">
    <location>
        <begin position="1"/>
        <end position="18"/>
    </location>
</feature>
<evidence type="ECO:0000256" key="6">
    <source>
        <dbReference type="SAM" id="Phobius"/>
    </source>
</evidence>
<accession>A0A3N4JY85</accession>
<evidence type="ECO:0000313" key="8">
    <source>
        <dbReference type="EMBL" id="RPB01989.1"/>
    </source>
</evidence>
<keyword evidence="9" id="KW-1185">Reference proteome</keyword>
<proteinExistence type="predicted"/>
<keyword evidence="4 6" id="KW-0472">Membrane</keyword>
<feature type="transmembrane region" description="Helical" evidence="6">
    <location>
        <begin position="208"/>
        <end position="231"/>
    </location>
</feature>
<evidence type="ECO:0000256" key="3">
    <source>
        <dbReference type="ARBA" id="ARBA00022989"/>
    </source>
</evidence>
<keyword evidence="3 6" id="KW-1133">Transmembrane helix</keyword>
<evidence type="ECO:0000256" key="7">
    <source>
        <dbReference type="SAM" id="SignalP"/>
    </source>
</evidence>
<dbReference type="PANTHER" id="PTHR15549">
    <property type="entry name" value="PAIRED IMMUNOGLOBULIN-LIKE TYPE 2 RECEPTOR"/>
    <property type="match status" value="1"/>
</dbReference>
<name>A0A3N4JY85_9PEZI</name>
<organism evidence="8 9">
    <name type="scientific">Choiromyces venosus 120613-1</name>
    <dbReference type="NCBI Taxonomy" id="1336337"/>
    <lineage>
        <taxon>Eukaryota</taxon>
        <taxon>Fungi</taxon>
        <taxon>Dikarya</taxon>
        <taxon>Ascomycota</taxon>
        <taxon>Pezizomycotina</taxon>
        <taxon>Pezizomycetes</taxon>
        <taxon>Pezizales</taxon>
        <taxon>Tuberaceae</taxon>
        <taxon>Choiromyces</taxon>
    </lineage>
</organism>
<feature type="compositionally biased region" description="Polar residues" evidence="5">
    <location>
        <begin position="342"/>
        <end position="358"/>
    </location>
</feature>
<dbReference type="InterPro" id="IPR051694">
    <property type="entry name" value="Immunoregulatory_rcpt-like"/>
</dbReference>
<comment type="subcellular location">
    <subcellularLocation>
        <location evidence="1">Membrane</location>
        <topology evidence="1">Single-pass membrane protein</topology>
    </subcellularLocation>
</comment>
<dbReference type="PANTHER" id="PTHR15549:SF26">
    <property type="entry name" value="AXIAL BUDDING PATTERN PROTEIN 2-RELATED"/>
    <property type="match status" value="1"/>
</dbReference>
<dbReference type="EMBL" id="ML120370">
    <property type="protein sequence ID" value="RPB01989.1"/>
    <property type="molecule type" value="Genomic_DNA"/>
</dbReference>
<dbReference type="STRING" id="1336337.A0A3N4JY85"/>
<evidence type="ECO:0000256" key="1">
    <source>
        <dbReference type="ARBA" id="ARBA00004167"/>
    </source>
</evidence>
<feature type="chain" id="PRO_5018214825" evidence="7">
    <location>
        <begin position="19"/>
        <end position="378"/>
    </location>
</feature>
<feature type="region of interest" description="Disordered" evidence="5">
    <location>
        <begin position="321"/>
        <end position="378"/>
    </location>
</feature>
<dbReference type="GO" id="GO:0071944">
    <property type="term" value="C:cell periphery"/>
    <property type="evidence" value="ECO:0007669"/>
    <property type="project" value="UniProtKB-ARBA"/>
</dbReference>
<evidence type="ECO:0000256" key="4">
    <source>
        <dbReference type="ARBA" id="ARBA00023136"/>
    </source>
</evidence>
<evidence type="ECO:0000256" key="5">
    <source>
        <dbReference type="SAM" id="MobiDB-lite"/>
    </source>
</evidence>
<gene>
    <name evidence="8" type="ORF">L873DRAFT_1826987</name>
</gene>
<feature type="region of interest" description="Disordered" evidence="5">
    <location>
        <begin position="174"/>
        <end position="203"/>
    </location>
</feature>
<dbReference type="AlphaFoldDB" id="A0A3N4JY85"/>
<reference evidence="8 9" key="1">
    <citation type="journal article" date="2018" name="Nat. Ecol. Evol.">
        <title>Pezizomycetes genomes reveal the molecular basis of ectomycorrhizal truffle lifestyle.</title>
        <authorList>
            <person name="Murat C."/>
            <person name="Payen T."/>
            <person name="Noel B."/>
            <person name="Kuo A."/>
            <person name="Morin E."/>
            <person name="Chen J."/>
            <person name="Kohler A."/>
            <person name="Krizsan K."/>
            <person name="Balestrini R."/>
            <person name="Da Silva C."/>
            <person name="Montanini B."/>
            <person name="Hainaut M."/>
            <person name="Levati E."/>
            <person name="Barry K.W."/>
            <person name="Belfiori B."/>
            <person name="Cichocki N."/>
            <person name="Clum A."/>
            <person name="Dockter R.B."/>
            <person name="Fauchery L."/>
            <person name="Guy J."/>
            <person name="Iotti M."/>
            <person name="Le Tacon F."/>
            <person name="Lindquist E.A."/>
            <person name="Lipzen A."/>
            <person name="Malagnac F."/>
            <person name="Mello A."/>
            <person name="Molinier V."/>
            <person name="Miyauchi S."/>
            <person name="Poulain J."/>
            <person name="Riccioni C."/>
            <person name="Rubini A."/>
            <person name="Sitrit Y."/>
            <person name="Splivallo R."/>
            <person name="Traeger S."/>
            <person name="Wang M."/>
            <person name="Zifcakova L."/>
            <person name="Wipf D."/>
            <person name="Zambonelli A."/>
            <person name="Paolocci F."/>
            <person name="Nowrousian M."/>
            <person name="Ottonello S."/>
            <person name="Baldrian P."/>
            <person name="Spatafora J.W."/>
            <person name="Henrissat B."/>
            <person name="Nagy L.G."/>
            <person name="Aury J.M."/>
            <person name="Wincker P."/>
            <person name="Grigoriev I.V."/>
            <person name="Bonfante P."/>
            <person name="Martin F.M."/>
        </authorList>
    </citation>
    <scope>NUCLEOTIDE SEQUENCE [LARGE SCALE GENOMIC DNA]</scope>
    <source>
        <strain evidence="8 9">120613-1</strain>
    </source>
</reference>
<evidence type="ECO:0000313" key="9">
    <source>
        <dbReference type="Proteomes" id="UP000276215"/>
    </source>
</evidence>
<evidence type="ECO:0000256" key="2">
    <source>
        <dbReference type="ARBA" id="ARBA00022692"/>
    </source>
</evidence>
<sequence>MFAPLLLSALLLCNPVRGAPQSAEPTPMNHSPVTPVTVTAEITPAPTIPPVVAELHRRRSPNPAIFPKDDSDLMKRQACGAYYVTCDTGSCCYLGQECFKNSAGVDSCRYSNVFDYSSLLSSLTAGLYGGGYSYSYDLGLYSSLYSSYLNILTKGYSLPGVGTTTGGYNLPTNTAKSGTSNSNSGSGSGYSSSDTSTSSSGGKKKSNIGMIVGIAVGSVAGVAIVGALVWCCCRRRYEASPPPCLAMASLAMAEGASQFSSQFSTYPQPQPAHAAQAARIDIKPPQAFQFPQQQPPLPVEIGGTGIAPQQQIPPGNAFYAAQGAGYQGPASPPPPTQLSAQEMSGDTQFLPPQQQSQYGPPRNGTPGPLVEMDAGQRR</sequence>
<keyword evidence="7" id="KW-0732">Signal</keyword>